<dbReference type="AlphaFoldDB" id="A0A091BWU1"/>
<evidence type="ECO:0000256" key="5">
    <source>
        <dbReference type="RuleBase" id="RU361279"/>
    </source>
</evidence>
<dbReference type="RefSeq" id="WP_028790646.1">
    <property type="nucleotide sequence ID" value="NZ_JPVT01000178.1"/>
</dbReference>
<evidence type="ECO:0000256" key="1">
    <source>
        <dbReference type="ARBA" id="ARBA00010638"/>
    </source>
</evidence>
<dbReference type="InterPro" id="IPR024185">
    <property type="entry name" value="FTHF_cligase-like_sf"/>
</dbReference>
<evidence type="ECO:0000256" key="2">
    <source>
        <dbReference type="ARBA" id="ARBA00022741"/>
    </source>
</evidence>
<protein>
    <recommendedName>
        <fullName evidence="5">5-formyltetrahydrofolate cyclo-ligase</fullName>
        <ecNumber evidence="5">6.3.3.2</ecNumber>
    </recommendedName>
</protein>
<accession>A0A091BWU1</accession>
<dbReference type="Pfam" id="PF01812">
    <property type="entry name" value="5-FTHF_cyc-lig"/>
    <property type="match status" value="1"/>
</dbReference>
<dbReference type="GO" id="GO:0009396">
    <property type="term" value="P:folic acid-containing compound biosynthetic process"/>
    <property type="evidence" value="ECO:0007669"/>
    <property type="project" value="TreeGrafter"/>
</dbReference>
<reference evidence="6 7" key="1">
    <citation type="submission" date="2014-08" db="EMBL/GenBank/DDBJ databases">
        <title>Genome sequence of Tetragenococcus muriaticus.</title>
        <authorList>
            <person name="Chuea-nongthon C."/>
            <person name="Rodtong S."/>
            <person name="Yongsawatdigul J."/>
            <person name="Steele J.L."/>
            <person name="Liu X.-y."/>
            <person name="Speers J."/>
            <person name="Glasner J.D."/>
            <person name="Neeno-Eckwall E.C."/>
        </authorList>
    </citation>
    <scope>NUCLEOTIDE SEQUENCE [LARGE SCALE GENOMIC DNA]</scope>
    <source>
        <strain evidence="6 7">3MR10-3</strain>
    </source>
</reference>
<proteinExistence type="inferred from homology"/>
<dbReference type="PANTHER" id="PTHR23407:SF1">
    <property type="entry name" value="5-FORMYLTETRAHYDROFOLATE CYCLO-LIGASE"/>
    <property type="match status" value="1"/>
</dbReference>
<feature type="binding site" evidence="4">
    <location>
        <position position="56"/>
    </location>
    <ligand>
        <name>substrate</name>
    </ligand>
</feature>
<comment type="catalytic activity">
    <reaction evidence="5">
        <text>(6S)-5-formyl-5,6,7,8-tetrahydrofolate + ATP = (6R)-5,10-methenyltetrahydrofolate + ADP + phosphate</text>
        <dbReference type="Rhea" id="RHEA:10488"/>
        <dbReference type="ChEBI" id="CHEBI:30616"/>
        <dbReference type="ChEBI" id="CHEBI:43474"/>
        <dbReference type="ChEBI" id="CHEBI:57455"/>
        <dbReference type="ChEBI" id="CHEBI:57457"/>
        <dbReference type="ChEBI" id="CHEBI:456216"/>
        <dbReference type="EC" id="6.3.3.2"/>
    </reaction>
</comment>
<feature type="binding site" evidence="4">
    <location>
        <begin position="132"/>
        <end position="140"/>
    </location>
    <ligand>
        <name>ATP</name>
        <dbReference type="ChEBI" id="CHEBI:30616"/>
    </ligand>
</feature>
<keyword evidence="5" id="KW-0460">Magnesium</keyword>
<evidence type="ECO:0000256" key="3">
    <source>
        <dbReference type="ARBA" id="ARBA00022840"/>
    </source>
</evidence>
<dbReference type="GO" id="GO:0030272">
    <property type="term" value="F:5-formyltetrahydrofolate cyclo-ligase activity"/>
    <property type="evidence" value="ECO:0007669"/>
    <property type="project" value="UniProtKB-EC"/>
</dbReference>
<dbReference type="EC" id="6.3.3.2" evidence="5"/>
<comment type="caution">
    <text evidence="6">The sequence shown here is derived from an EMBL/GenBank/DDBJ whole genome shotgun (WGS) entry which is preliminary data.</text>
</comment>
<dbReference type="EMBL" id="JPVT01000178">
    <property type="protein sequence ID" value="KFN90101.1"/>
    <property type="molecule type" value="Genomic_DNA"/>
</dbReference>
<keyword evidence="3 4" id="KW-0067">ATP-binding</keyword>
<comment type="cofactor">
    <cofactor evidence="5">
        <name>Mg(2+)</name>
        <dbReference type="ChEBI" id="CHEBI:18420"/>
    </cofactor>
</comment>
<dbReference type="PATRIC" id="fig|1302648.3.peg.1660"/>
<comment type="similarity">
    <text evidence="1 5">Belongs to the 5-formyltetrahydrofolate cyclo-ligase family.</text>
</comment>
<name>A0A091BWU1_9ENTE</name>
<evidence type="ECO:0000313" key="7">
    <source>
        <dbReference type="Proteomes" id="UP000029381"/>
    </source>
</evidence>
<gene>
    <name evidence="6" type="ORF">TMU3MR103_1698</name>
</gene>
<dbReference type="NCBIfam" id="TIGR02727">
    <property type="entry name" value="MTHFS_bact"/>
    <property type="match status" value="1"/>
</dbReference>
<dbReference type="SUPFAM" id="SSF100950">
    <property type="entry name" value="NagB/RpiA/CoA transferase-like"/>
    <property type="match status" value="1"/>
</dbReference>
<organism evidence="6 7">
    <name type="scientific">Tetragenococcus muriaticus 3MR10-3</name>
    <dbReference type="NCBI Taxonomy" id="1302648"/>
    <lineage>
        <taxon>Bacteria</taxon>
        <taxon>Bacillati</taxon>
        <taxon>Bacillota</taxon>
        <taxon>Bacilli</taxon>
        <taxon>Lactobacillales</taxon>
        <taxon>Enterococcaceae</taxon>
        <taxon>Tetragenococcus</taxon>
    </lineage>
</organism>
<dbReference type="PIRSF" id="PIRSF006806">
    <property type="entry name" value="FTHF_cligase"/>
    <property type="match status" value="1"/>
</dbReference>
<evidence type="ECO:0000256" key="4">
    <source>
        <dbReference type="PIRSR" id="PIRSR006806-1"/>
    </source>
</evidence>
<feature type="binding site" evidence="4">
    <location>
        <begin position="3"/>
        <end position="7"/>
    </location>
    <ligand>
        <name>ATP</name>
        <dbReference type="ChEBI" id="CHEBI:30616"/>
    </ligand>
</feature>
<dbReference type="Proteomes" id="UP000029381">
    <property type="component" value="Unassembled WGS sequence"/>
</dbReference>
<evidence type="ECO:0000313" key="6">
    <source>
        <dbReference type="EMBL" id="KFN90101.1"/>
    </source>
</evidence>
<keyword evidence="6" id="KW-0436">Ligase</keyword>
<keyword evidence="5" id="KW-0479">Metal-binding</keyword>
<dbReference type="PANTHER" id="PTHR23407">
    <property type="entry name" value="ATPASE INHIBITOR/5-FORMYLTETRAHYDROFOLATE CYCLO-LIGASE"/>
    <property type="match status" value="1"/>
</dbReference>
<dbReference type="GO" id="GO:0046872">
    <property type="term" value="F:metal ion binding"/>
    <property type="evidence" value="ECO:0007669"/>
    <property type="project" value="UniProtKB-KW"/>
</dbReference>
<sequence>MDKELLRQRGLERLKYLANHLDKKQEKEKQITALLFHSQLWKEAKTIAMVRSQSFEFNTQPIMDKALQQGKRVTIPKTLSNRQLEFFEVDEYTTYQFSNFGIEEPHNDSLINKENIDLMLVPGLIFSKKGYRIGFGKGYYDRFLADFEGKTCGLAFAEQLNNDWQPESFDQPVSRIYTDTLERSFVYG</sequence>
<keyword evidence="7" id="KW-1185">Reference proteome</keyword>
<dbReference type="GO" id="GO:0005524">
    <property type="term" value="F:ATP binding"/>
    <property type="evidence" value="ECO:0007669"/>
    <property type="project" value="UniProtKB-KW"/>
</dbReference>
<dbReference type="Gene3D" id="3.40.50.10420">
    <property type="entry name" value="NagB/RpiA/CoA transferase-like"/>
    <property type="match status" value="1"/>
</dbReference>
<keyword evidence="2 4" id="KW-0547">Nucleotide-binding</keyword>
<dbReference type="InterPro" id="IPR002698">
    <property type="entry name" value="FTHF_cligase"/>
</dbReference>
<dbReference type="GO" id="GO:0035999">
    <property type="term" value="P:tetrahydrofolate interconversion"/>
    <property type="evidence" value="ECO:0007669"/>
    <property type="project" value="TreeGrafter"/>
</dbReference>
<dbReference type="InterPro" id="IPR037171">
    <property type="entry name" value="NagB/RpiA_transferase-like"/>
</dbReference>